<dbReference type="Gene3D" id="3.40.50.620">
    <property type="entry name" value="HUPs"/>
    <property type="match status" value="1"/>
</dbReference>
<gene>
    <name evidence="3" type="ORF">H9876_02040</name>
</gene>
<evidence type="ECO:0000256" key="1">
    <source>
        <dbReference type="ARBA" id="ARBA00008791"/>
    </source>
</evidence>
<proteinExistence type="inferred from homology"/>
<comment type="similarity">
    <text evidence="1">Belongs to the universal stress protein A family.</text>
</comment>
<comment type="caution">
    <text evidence="3">The sequence shown here is derived from an EMBL/GenBank/DDBJ whole genome shotgun (WGS) entry which is preliminary data.</text>
</comment>
<dbReference type="Pfam" id="PF00582">
    <property type="entry name" value="Usp"/>
    <property type="match status" value="1"/>
</dbReference>
<dbReference type="AlphaFoldDB" id="A0A9D1U3B3"/>
<dbReference type="InterPro" id="IPR014729">
    <property type="entry name" value="Rossmann-like_a/b/a_fold"/>
</dbReference>
<dbReference type="EMBL" id="DXGK01000038">
    <property type="protein sequence ID" value="HIW70152.1"/>
    <property type="molecule type" value="Genomic_DNA"/>
</dbReference>
<dbReference type="PANTHER" id="PTHR46268:SF6">
    <property type="entry name" value="UNIVERSAL STRESS PROTEIN UP12"/>
    <property type="match status" value="1"/>
</dbReference>
<dbReference type="SUPFAM" id="SSF52402">
    <property type="entry name" value="Adenine nucleotide alpha hydrolases-like"/>
    <property type="match status" value="1"/>
</dbReference>
<sequence>MFEIKPKRFHKILVGVDDAPDARAAFCYAVDKAKRDGSELGIVSVYETNKTNVYQILDKDYVHSTREELQKRINEYVKAAIDYGVEASKITALVDQGERPAERICNHVIPEYQPDLLIIGSIGKWGNRKAVGSQASYMTKNAGTSVFVIRSNEMVGEDHQD</sequence>
<evidence type="ECO:0000313" key="3">
    <source>
        <dbReference type="EMBL" id="HIW70152.1"/>
    </source>
</evidence>
<accession>A0A9D1U3B3</accession>
<evidence type="ECO:0000259" key="2">
    <source>
        <dbReference type="Pfam" id="PF00582"/>
    </source>
</evidence>
<dbReference type="Proteomes" id="UP000886878">
    <property type="component" value="Unassembled WGS sequence"/>
</dbReference>
<reference evidence="3" key="2">
    <citation type="submission" date="2021-04" db="EMBL/GenBank/DDBJ databases">
        <authorList>
            <person name="Gilroy R."/>
        </authorList>
    </citation>
    <scope>NUCLEOTIDE SEQUENCE</scope>
    <source>
        <strain evidence="3">ChiHejej3B27-2180</strain>
    </source>
</reference>
<dbReference type="InterPro" id="IPR006016">
    <property type="entry name" value="UspA"/>
</dbReference>
<name>A0A9D1U3B3_9LACO</name>
<dbReference type="CDD" id="cd00293">
    <property type="entry name" value="USP-like"/>
    <property type="match status" value="1"/>
</dbReference>
<protein>
    <submittedName>
        <fullName evidence="3">Universal stress protein</fullName>
    </submittedName>
</protein>
<reference evidence="3" key="1">
    <citation type="journal article" date="2021" name="PeerJ">
        <title>Extensive microbial diversity within the chicken gut microbiome revealed by metagenomics and culture.</title>
        <authorList>
            <person name="Gilroy R."/>
            <person name="Ravi A."/>
            <person name="Getino M."/>
            <person name="Pursley I."/>
            <person name="Horton D.L."/>
            <person name="Alikhan N.F."/>
            <person name="Baker D."/>
            <person name="Gharbi K."/>
            <person name="Hall N."/>
            <person name="Watson M."/>
            <person name="Adriaenssens E.M."/>
            <person name="Foster-Nyarko E."/>
            <person name="Jarju S."/>
            <person name="Secka A."/>
            <person name="Antonio M."/>
            <person name="Oren A."/>
            <person name="Chaudhuri R.R."/>
            <person name="La Ragione R."/>
            <person name="Hildebrand F."/>
            <person name="Pallen M.J."/>
        </authorList>
    </citation>
    <scope>NUCLEOTIDE SEQUENCE</scope>
    <source>
        <strain evidence="3">ChiHejej3B27-2180</strain>
    </source>
</reference>
<dbReference type="PANTHER" id="PTHR46268">
    <property type="entry name" value="STRESS RESPONSE PROTEIN NHAX"/>
    <property type="match status" value="1"/>
</dbReference>
<dbReference type="InterPro" id="IPR006015">
    <property type="entry name" value="Universal_stress_UspA"/>
</dbReference>
<organism evidence="3 4">
    <name type="scientific">Candidatus Limosilactobacillus merdipullorum</name>
    <dbReference type="NCBI Taxonomy" id="2838653"/>
    <lineage>
        <taxon>Bacteria</taxon>
        <taxon>Bacillati</taxon>
        <taxon>Bacillota</taxon>
        <taxon>Bacilli</taxon>
        <taxon>Lactobacillales</taxon>
        <taxon>Lactobacillaceae</taxon>
        <taxon>Limosilactobacillus</taxon>
    </lineage>
</organism>
<dbReference type="PRINTS" id="PR01438">
    <property type="entry name" value="UNVRSLSTRESS"/>
</dbReference>
<evidence type="ECO:0000313" key="4">
    <source>
        <dbReference type="Proteomes" id="UP000886878"/>
    </source>
</evidence>
<feature type="domain" description="UspA" evidence="2">
    <location>
        <begin position="9"/>
        <end position="150"/>
    </location>
</feature>